<name>A8ZPW8_ACAM1</name>
<geneLocation type="plasmid" evidence="1 2">
    <name>pREB6</name>
</geneLocation>
<dbReference type="KEGG" id="amr:AM1_F0175"/>
<dbReference type="AlphaFoldDB" id="A8ZPW8"/>
<proteinExistence type="predicted"/>
<dbReference type="Proteomes" id="UP000000268">
    <property type="component" value="Plasmid pREB6"/>
</dbReference>
<gene>
    <name evidence="1" type="ordered locus">AM1_F0175</name>
</gene>
<sequence>MTNLNSQASDISPEIAALKMQLAISLKFHHRSKLERLPLEAAVRVMAEVWDACDHQRNS</sequence>
<reference evidence="1 2" key="1">
    <citation type="journal article" date="2008" name="Proc. Natl. Acad. Sci. U.S.A.">
        <title>Niche adaptation and genome expansion in the chlorophyll d-producing cyanobacterium Acaryochloris marina.</title>
        <authorList>
            <person name="Swingley W.D."/>
            <person name="Chen M."/>
            <person name="Cheung P.C."/>
            <person name="Conrad A.L."/>
            <person name="Dejesa L.C."/>
            <person name="Hao J."/>
            <person name="Honchak B.M."/>
            <person name="Karbach L.E."/>
            <person name="Kurdoglu A."/>
            <person name="Lahiri S."/>
            <person name="Mastrian S.D."/>
            <person name="Miyashita H."/>
            <person name="Page L."/>
            <person name="Ramakrishna P."/>
            <person name="Satoh S."/>
            <person name="Sattley W.M."/>
            <person name="Shimada Y."/>
            <person name="Taylor H.L."/>
            <person name="Tomo T."/>
            <person name="Tsuchiya T."/>
            <person name="Wang Z.T."/>
            <person name="Raymond J."/>
            <person name="Mimuro M."/>
            <person name="Blankenship R.E."/>
            <person name="Touchman J.W."/>
        </authorList>
    </citation>
    <scope>NUCLEOTIDE SEQUENCE [LARGE SCALE GENOMIC DNA]</scope>
    <source>
        <strain evidence="2">MBIC 11017</strain>
        <plasmid evidence="2">Plasmid pREB6</plasmid>
    </source>
</reference>
<dbReference type="RefSeq" id="WP_012168237.1">
    <property type="nucleotide sequence ID" value="NC_009931.1"/>
</dbReference>
<protein>
    <submittedName>
        <fullName evidence="1">Uncharacterized protein</fullName>
    </submittedName>
</protein>
<dbReference type="HOGENOM" id="CLU_2949530_0_0_3"/>
<dbReference type="EMBL" id="CP000843">
    <property type="protein sequence ID" value="ABW33010.1"/>
    <property type="molecule type" value="Genomic_DNA"/>
</dbReference>
<organism evidence="1 2">
    <name type="scientific">Acaryochloris marina (strain MBIC 11017)</name>
    <dbReference type="NCBI Taxonomy" id="329726"/>
    <lineage>
        <taxon>Bacteria</taxon>
        <taxon>Bacillati</taxon>
        <taxon>Cyanobacteriota</taxon>
        <taxon>Cyanophyceae</taxon>
        <taxon>Acaryochloridales</taxon>
        <taxon>Acaryochloridaceae</taxon>
        <taxon>Acaryochloris</taxon>
    </lineage>
</organism>
<dbReference type="OrthoDB" id="586593at2"/>
<evidence type="ECO:0000313" key="1">
    <source>
        <dbReference type="EMBL" id="ABW33010.1"/>
    </source>
</evidence>
<keyword evidence="1" id="KW-0614">Plasmid</keyword>
<evidence type="ECO:0000313" key="2">
    <source>
        <dbReference type="Proteomes" id="UP000000268"/>
    </source>
</evidence>
<accession>A8ZPW8</accession>
<keyword evidence="2" id="KW-1185">Reference proteome</keyword>